<name>A0A2M8HCB1_9GAMM</name>
<dbReference type="EMBL" id="PGCP01000005">
    <property type="protein sequence ID" value="PJC94204.1"/>
    <property type="molecule type" value="Genomic_DNA"/>
</dbReference>
<comment type="caution">
    <text evidence="1">The sequence shown here is derived from an EMBL/GenBank/DDBJ whole genome shotgun (WGS) entry which is preliminary data.</text>
</comment>
<evidence type="ECO:0000313" key="1">
    <source>
        <dbReference type="EMBL" id="PJC94204.1"/>
    </source>
</evidence>
<dbReference type="RefSeq" id="WP_100859024.1">
    <property type="nucleotide sequence ID" value="NZ_PGCP01000005.1"/>
</dbReference>
<accession>A0A2M8HCB1</accession>
<dbReference type="AlphaFoldDB" id="A0A2M8HCB1"/>
<dbReference type="Proteomes" id="UP000232060">
    <property type="component" value="Unassembled WGS sequence"/>
</dbReference>
<keyword evidence="2" id="KW-1185">Reference proteome</keyword>
<sequence>MKPQSRELANHFVRGAVAGGLLSALQNRANAGKGSRRTILRHSLQGGLAVATGLGVANALEQGNVQRAGLLLLGGVIGIASTEQLLNHSKE</sequence>
<organism evidence="1 2">
    <name type="scientific">Aeromonas lusitana</name>
    <dbReference type="NCBI Taxonomy" id="931529"/>
    <lineage>
        <taxon>Bacteria</taxon>
        <taxon>Pseudomonadati</taxon>
        <taxon>Pseudomonadota</taxon>
        <taxon>Gammaproteobacteria</taxon>
        <taxon>Aeromonadales</taxon>
        <taxon>Aeromonadaceae</taxon>
        <taxon>Aeromonas</taxon>
    </lineage>
</organism>
<reference evidence="1 2" key="1">
    <citation type="submission" date="2017-11" db="EMBL/GenBank/DDBJ databases">
        <title>Draft genome sequence of environmental isolate Aeromonas lusitania sp. nov. MDC 2473.</title>
        <authorList>
            <person name="Colston S.M."/>
            <person name="Navarro A."/>
            <person name="Martinez-Murcia A.J."/>
            <person name="Graf J."/>
        </authorList>
    </citation>
    <scope>NUCLEOTIDE SEQUENCE [LARGE SCALE GENOMIC DNA]</scope>
    <source>
        <strain evidence="1 2">MDC 2473</strain>
    </source>
</reference>
<protein>
    <submittedName>
        <fullName evidence="1">Uncharacterized protein</fullName>
    </submittedName>
</protein>
<gene>
    <name evidence="1" type="ORF">CUC44_05780</name>
</gene>
<proteinExistence type="predicted"/>
<dbReference type="OrthoDB" id="5591225at2"/>
<evidence type="ECO:0000313" key="2">
    <source>
        <dbReference type="Proteomes" id="UP000232060"/>
    </source>
</evidence>